<proteinExistence type="predicted"/>
<accession>A0A0F9TVJ6</accession>
<comment type="caution">
    <text evidence="1">The sequence shown here is derived from an EMBL/GenBank/DDBJ whole genome shotgun (WGS) entry which is preliminary data.</text>
</comment>
<dbReference type="AlphaFoldDB" id="A0A0F9TVJ6"/>
<name>A0A0F9TVJ6_9ZZZZ</name>
<gene>
    <name evidence="1" type="ORF">LCGC14_0683640</name>
</gene>
<organism evidence="1">
    <name type="scientific">marine sediment metagenome</name>
    <dbReference type="NCBI Taxonomy" id="412755"/>
    <lineage>
        <taxon>unclassified sequences</taxon>
        <taxon>metagenomes</taxon>
        <taxon>ecological metagenomes</taxon>
    </lineage>
</organism>
<dbReference type="EMBL" id="LAZR01001393">
    <property type="protein sequence ID" value="KKN45378.1"/>
    <property type="molecule type" value="Genomic_DNA"/>
</dbReference>
<protein>
    <submittedName>
        <fullName evidence="1">Uncharacterized protein</fullName>
    </submittedName>
</protein>
<evidence type="ECO:0000313" key="1">
    <source>
        <dbReference type="EMBL" id="KKN45378.1"/>
    </source>
</evidence>
<sequence>MRVLNYLRDNKTATDDQLDVVGERWVVKRLKKRGLIKELTSA</sequence>
<reference evidence="1" key="1">
    <citation type="journal article" date="2015" name="Nature">
        <title>Complex archaea that bridge the gap between prokaryotes and eukaryotes.</title>
        <authorList>
            <person name="Spang A."/>
            <person name="Saw J.H."/>
            <person name="Jorgensen S.L."/>
            <person name="Zaremba-Niedzwiedzka K."/>
            <person name="Martijn J."/>
            <person name="Lind A.E."/>
            <person name="van Eijk R."/>
            <person name="Schleper C."/>
            <person name="Guy L."/>
            <person name="Ettema T.J."/>
        </authorList>
    </citation>
    <scope>NUCLEOTIDE SEQUENCE</scope>
</reference>